<dbReference type="RefSeq" id="WP_280653702.1">
    <property type="nucleotide sequence ID" value="NZ_JANQDH010000029.1"/>
</dbReference>
<dbReference type="AlphaFoldDB" id="A0AA43GQX5"/>
<feature type="region of interest" description="Disordered" evidence="1">
    <location>
        <begin position="97"/>
        <end position="118"/>
    </location>
</feature>
<organism evidence="2 3">
    <name type="scientific">Chrysosporum bergii ANA360D</name>
    <dbReference type="NCBI Taxonomy" id="617107"/>
    <lineage>
        <taxon>Bacteria</taxon>
        <taxon>Bacillati</taxon>
        <taxon>Cyanobacteriota</taxon>
        <taxon>Cyanophyceae</taxon>
        <taxon>Nostocales</taxon>
        <taxon>Nodulariaceae</taxon>
        <taxon>Chrysosporum</taxon>
    </lineage>
</organism>
<evidence type="ECO:0000313" key="2">
    <source>
        <dbReference type="EMBL" id="MDH6059691.1"/>
    </source>
</evidence>
<dbReference type="EMBL" id="JANQDH010000029">
    <property type="protein sequence ID" value="MDH6059691.1"/>
    <property type="molecule type" value="Genomic_DNA"/>
</dbReference>
<dbReference type="Proteomes" id="UP001159387">
    <property type="component" value="Unassembled WGS sequence"/>
</dbReference>
<keyword evidence="3" id="KW-1185">Reference proteome</keyword>
<evidence type="ECO:0000256" key="1">
    <source>
        <dbReference type="SAM" id="MobiDB-lite"/>
    </source>
</evidence>
<gene>
    <name evidence="2" type="ORF">NWP17_04430</name>
</gene>
<accession>A0AA43GQX5</accession>
<name>A0AA43GQX5_9CYAN</name>
<evidence type="ECO:0000313" key="3">
    <source>
        <dbReference type="Proteomes" id="UP001159387"/>
    </source>
</evidence>
<comment type="caution">
    <text evidence="2">The sequence shown here is derived from an EMBL/GenBank/DDBJ whole genome shotgun (WGS) entry which is preliminary data.</text>
</comment>
<protein>
    <submittedName>
        <fullName evidence="2">Uncharacterized protein</fullName>
    </submittedName>
</protein>
<reference evidence="2 3" key="1">
    <citation type="journal article" date="2023" name="J. Phycol.">
        <title>Chrysosporum ovalisporum is synonymous with the true-branching cyanobacterium Umezakia natans (Nostocales/Aphanizomenonaceae).</title>
        <authorList>
            <person name="McGregor G.B."/>
            <person name="Sendall B.C."/>
            <person name="Niiyama Y."/>
            <person name="Tuji A."/>
            <person name="Willis A."/>
        </authorList>
    </citation>
    <scope>NUCLEOTIDE SEQUENCE [LARGE SCALE GENOMIC DNA]</scope>
    <source>
        <strain evidence="2 3">ANA360D</strain>
    </source>
</reference>
<sequence length="288" mass="31362">MHHQKSSTFAPLRLCVRLIRYSQSIPPLVKKSLFSTICGGLLISSPAIAQQPTSQTNPCPRIYYEEPHNNRIVVPQGCPPNALTRKLQAQGRLPVTTVPTTRPSQIPPGVGGEAPDSRTLALNPCPRIYYEEPFNSRNVVPEGCPPNALTQQLMAQGIPPTQAVPARPPVIAIQPPLPEQQQPASAKIALANGKVNIRLINDTGAEVTYEVVGDTPARSLEGKSDIMLRDLQAPVTMTFFREDGGLLQVTPQPSAKTGMMVVRLNETTDIQEDKNTVQIQEDGKVFLN</sequence>
<proteinExistence type="predicted"/>